<gene>
    <name evidence="2" type="ORF">CgunFtcFv8_021857</name>
</gene>
<comment type="caution">
    <text evidence="2">The sequence shown here is derived from an EMBL/GenBank/DDBJ whole genome shotgun (WGS) entry which is preliminary data.</text>
</comment>
<dbReference type="PANTHER" id="PTHR47501:SF7">
    <property type="entry name" value="TRANSPOSASE"/>
    <property type="match status" value="1"/>
</dbReference>
<dbReference type="InterPro" id="IPR012337">
    <property type="entry name" value="RNaseH-like_sf"/>
</dbReference>
<organism evidence="2 3">
    <name type="scientific">Champsocephalus gunnari</name>
    <name type="common">Mackerel icefish</name>
    <dbReference type="NCBI Taxonomy" id="52237"/>
    <lineage>
        <taxon>Eukaryota</taxon>
        <taxon>Metazoa</taxon>
        <taxon>Chordata</taxon>
        <taxon>Craniata</taxon>
        <taxon>Vertebrata</taxon>
        <taxon>Euteleostomi</taxon>
        <taxon>Actinopterygii</taxon>
        <taxon>Neopterygii</taxon>
        <taxon>Teleostei</taxon>
        <taxon>Neoteleostei</taxon>
        <taxon>Acanthomorphata</taxon>
        <taxon>Eupercaria</taxon>
        <taxon>Perciformes</taxon>
        <taxon>Notothenioidei</taxon>
        <taxon>Channichthyidae</taxon>
        <taxon>Champsocephalus</taxon>
    </lineage>
</organism>
<sequence length="629" mass="70359">MAAAEHKSSFSAWRYAHYFTFLENKEKNVVVKCKLCLGGSKILSTAQNSNSNLLKHLQKQHAGTKLVAKTTDPEPSDGDATPPPPKQQRLDFNRGTASQVKVDKAIARYVVEHVQAISTVESPAFRELVGMIPCPGGTRHMGRKTFSNYLEKEYSKMESELKKTFEGLEYISTTADIWSVHNRSFLGITSHWINPTTLQRQKAALACKRIKGRHTYDLIASEIDHIHSLYGVSTKVTSTVTDNGSNFVKAFAMYQPESLSDDDDEEEEVIFTDVADVLNTAAEEGIVLPPHQRCASHTLNLISCADVLKWLLSNPGTKGIYRSSTAKCTALWNKASRSTVASEIVSDVFTKKLLVPCTTRWNSFYDAVARIVEMPMIDLSAISERLQLKSISDRELHFLKEYCAIMKPLTVALDILQGEDNCYFGTLLPTLETLMSKTLDMKDSLTVATGLPEAIVQAIKKRFASVLESNDAMLAAVTLPKFKLRWVRDQRKKEMVKGILAAECHKFLPGPEQQPARNPVSPTTPPDSGSSKDKEQDFFCFEDDDETFSTVETEVMAYLKTAETGMEILKEFPTIKAICLKLNAATPSSAPVERLFSLGSLVLSPKRNRLSDKRFEKLLLMRYNHWFES</sequence>
<evidence type="ECO:0000256" key="1">
    <source>
        <dbReference type="SAM" id="MobiDB-lite"/>
    </source>
</evidence>
<keyword evidence="3" id="KW-1185">Reference proteome</keyword>
<dbReference type="PANTHER" id="PTHR47501">
    <property type="entry name" value="TRANSPOSASE-RELATED"/>
    <property type="match status" value="1"/>
</dbReference>
<dbReference type="SUPFAM" id="SSF53098">
    <property type="entry name" value="Ribonuclease H-like"/>
    <property type="match status" value="1"/>
</dbReference>
<protein>
    <recommendedName>
        <fullName evidence="4">BED-type domain-containing protein</fullName>
    </recommendedName>
</protein>
<dbReference type="EMBL" id="JAURVH010001519">
    <property type="protein sequence ID" value="KAK5926272.1"/>
    <property type="molecule type" value="Genomic_DNA"/>
</dbReference>
<evidence type="ECO:0008006" key="4">
    <source>
        <dbReference type="Google" id="ProtNLM"/>
    </source>
</evidence>
<accession>A0AAN8HSR4</accession>
<name>A0AAN8HSR4_CHAGU</name>
<dbReference type="AlphaFoldDB" id="A0AAN8HSR4"/>
<reference evidence="2 3" key="1">
    <citation type="journal article" date="2023" name="Mol. Biol. Evol.">
        <title>Genomics of Secondarily Temperate Adaptation in the Only Non-Antarctic Icefish.</title>
        <authorList>
            <person name="Rivera-Colon A.G."/>
            <person name="Rayamajhi N."/>
            <person name="Minhas B.F."/>
            <person name="Madrigal G."/>
            <person name="Bilyk K.T."/>
            <person name="Yoon V."/>
            <person name="Hune M."/>
            <person name="Gregory S."/>
            <person name="Cheng C.H.C."/>
            <person name="Catchen J.M."/>
        </authorList>
    </citation>
    <scope>NUCLEOTIDE SEQUENCE [LARGE SCALE GENOMIC DNA]</scope>
    <source>
        <tissue evidence="2">White muscle</tissue>
    </source>
</reference>
<evidence type="ECO:0000313" key="2">
    <source>
        <dbReference type="EMBL" id="KAK5926272.1"/>
    </source>
</evidence>
<feature type="region of interest" description="Disordered" evidence="1">
    <location>
        <begin position="60"/>
        <end position="96"/>
    </location>
</feature>
<proteinExistence type="predicted"/>
<evidence type="ECO:0000313" key="3">
    <source>
        <dbReference type="Proteomes" id="UP001331515"/>
    </source>
</evidence>
<dbReference type="Proteomes" id="UP001331515">
    <property type="component" value="Unassembled WGS sequence"/>
</dbReference>
<feature type="region of interest" description="Disordered" evidence="1">
    <location>
        <begin position="509"/>
        <end position="535"/>
    </location>
</feature>